<dbReference type="Proteomes" id="UP001150538">
    <property type="component" value="Unassembled WGS sequence"/>
</dbReference>
<dbReference type="GO" id="GO:0008124">
    <property type="term" value="F:4-alpha-hydroxytetrahydrobiopterin dehydratase activity"/>
    <property type="evidence" value="ECO:0007669"/>
    <property type="project" value="UniProtKB-EC"/>
</dbReference>
<proteinExistence type="inferred from homology"/>
<dbReference type="GO" id="GO:0006729">
    <property type="term" value="P:tetrahydrobiopterin biosynthetic process"/>
    <property type="evidence" value="ECO:0007669"/>
    <property type="project" value="InterPro"/>
</dbReference>
<evidence type="ECO:0000256" key="2">
    <source>
        <dbReference type="ARBA" id="ARBA00006472"/>
    </source>
</evidence>
<comment type="catalytic activity">
    <reaction evidence="1">
        <text>(4aS,6R)-4a-hydroxy-L-erythro-5,6,7,8-tetrahydrobiopterin = (6R)-L-erythro-6,7-dihydrobiopterin + H2O</text>
        <dbReference type="Rhea" id="RHEA:11920"/>
        <dbReference type="ChEBI" id="CHEBI:15377"/>
        <dbReference type="ChEBI" id="CHEBI:15642"/>
        <dbReference type="ChEBI" id="CHEBI:43120"/>
        <dbReference type="EC" id="4.2.1.96"/>
    </reaction>
</comment>
<organism evidence="6 7">
    <name type="scientific">Mycoemilia scoparia</name>
    <dbReference type="NCBI Taxonomy" id="417184"/>
    <lineage>
        <taxon>Eukaryota</taxon>
        <taxon>Fungi</taxon>
        <taxon>Fungi incertae sedis</taxon>
        <taxon>Zoopagomycota</taxon>
        <taxon>Kickxellomycotina</taxon>
        <taxon>Kickxellomycetes</taxon>
        <taxon>Kickxellales</taxon>
        <taxon>Kickxellaceae</taxon>
        <taxon>Mycoemilia</taxon>
    </lineage>
</organism>
<dbReference type="AlphaFoldDB" id="A0A9W8A0B5"/>
<dbReference type="EC" id="4.2.1.96" evidence="3"/>
<dbReference type="PANTHER" id="PTHR12599:SF0">
    <property type="entry name" value="PTERIN-4-ALPHA-CARBINOLAMINE DEHYDRATASE"/>
    <property type="match status" value="1"/>
</dbReference>
<evidence type="ECO:0000313" key="7">
    <source>
        <dbReference type="Proteomes" id="UP001150538"/>
    </source>
</evidence>
<keyword evidence="7" id="KW-1185">Reference proteome</keyword>
<dbReference type="Gene3D" id="3.30.1360.20">
    <property type="entry name" value="Transcriptional coactivator/pterin dehydratase"/>
    <property type="match status" value="1"/>
</dbReference>
<dbReference type="Pfam" id="PF01329">
    <property type="entry name" value="Pterin_4a"/>
    <property type="match status" value="1"/>
</dbReference>
<gene>
    <name evidence="6" type="primary">PCBD2</name>
    <name evidence="6" type="ORF">H4219_002813</name>
</gene>
<evidence type="ECO:0000256" key="5">
    <source>
        <dbReference type="ARBA" id="ARBA00030497"/>
    </source>
</evidence>
<evidence type="ECO:0000313" key="6">
    <source>
        <dbReference type="EMBL" id="KAJ1918092.1"/>
    </source>
</evidence>
<evidence type="ECO:0000256" key="1">
    <source>
        <dbReference type="ARBA" id="ARBA00001554"/>
    </source>
</evidence>
<dbReference type="InterPro" id="IPR001533">
    <property type="entry name" value="Pterin_deHydtase"/>
</dbReference>
<dbReference type="NCBIfam" id="NF002018">
    <property type="entry name" value="PRK00823.1-3"/>
    <property type="match status" value="1"/>
</dbReference>
<protein>
    <recommendedName>
        <fullName evidence="3">4a-hydroxytetrahydrobiopterin dehydratase</fullName>
        <ecNumber evidence="3">4.2.1.96</ecNumber>
    </recommendedName>
    <alternativeName>
        <fullName evidence="5">4-alpha-hydroxy-tetrahydropterin dehydratase</fullName>
    </alternativeName>
</protein>
<dbReference type="CDD" id="cd00914">
    <property type="entry name" value="PCD_DCoH_subfamily_b"/>
    <property type="match status" value="1"/>
</dbReference>
<dbReference type="PANTHER" id="PTHR12599">
    <property type="entry name" value="PTERIN-4-ALPHA-CARBINOLAMINE DEHYDRATASE"/>
    <property type="match status" value="1"/>
</dbReference>
<dbReference type="InterPro" id="IPR036428">
    <property type="entry name" value="PCD_sf"/>
</dbReference>
<dbReference type="EMBL" id="JANBPU010000053">
    <property type="protein sequence ID" value="KAJ1918092.1"/>
    <property type="molecule type" value="Genomic_DNA"/>
</dbReference>
<name>A0A9W8A0B5_9FUNG</name>
<sequence>MTKYPYVKLTEEERKTQLEPLLVEGEETDSAKWKIVELNGNEAIKRTFKFKDFKEAFSFMTRVALQAEKMDHHPDWFNVYNKVDITLTTHAVKGLSMNDVKLAEYINKSAN</sequence>
<comment type="caution">
    <text evidence="6">The sequence shown here is derived from an EMBL/GenBank/DDBJ whole genome shotgun (WGS) entry which is preliminary data.</text>
</comment>
<evidence type="ECO:0000256" key="3">
    <source>
        <dbReference type="ARBA" id="ARBA00013252"/>
    </source>
</evidence>
<evidence type="ECO:0000256" key="4">
    <source>
        <dbReference type="ARBA" id="ARBA00023239"/>
    </source>
</evidence>
<dbReference type="OrthoDB" id="277398at2759"/>
<dbReference type="SUPFAM" id="SSF55248">
    <property type="entry name" value="PCD-like"/>
    <property type="match status" value="1"/>
</dbReference>
<dbReference type="HAMAP" id="MF_00434">
    <property type="entry name" value="Pterin_4_alpha"/>
    <property type="match status" value="1"/>
</dbReference>
<keyword evidence="4 6" id="KW-0456">Lyase</keyword>
<reference evidence="6" key="1">
    <citation type="submission" date="2022-07" db="EMBL/GenBank/DDBJ databases">
        <title>Phylogenomic reconstructions and comparative analyses of Kickxellomycotina fungi.</title>
        <authorList>
            <person name="Reynolds N.K."/>
            <person name="Stajich J.E."/>
            <person name="Barry K."/>
            <person name="Grigoriev I.V."/>
            <person name="Crous P."/>
            <person name="Smith M.E."/>
        </authorList>
    </citation>
    <scope>NUCLEOTIDE SEQUENCE</scope>
    <source>
        <strain evidence="6">NBRC 100468</strain>
    </source>
</reference>
<comment type="similarity">
    <text evidence="2">Belongs to the pterin-4-alpha-carbinolamine dehydratase family.</text>
</comment>
<accession>A0A9W8A0B5</accession>